<proteinExistence type="predicted"/>
<reference evidence="1" key="1">
    <citation type="submission" date="2022-12" db="EMBL/GenBank/DDBJ databases">
        <title>Genome Sequence of Lasiodiplodia mahajangana.</title>
        <authorList>
            <person name="Buettner E."/>
        </authorList>
    </citation>
    <scope>NUCLEOTIDE SEQUENCE</scope>
    <source>
        <strain evidence="1">VT137</strain>
    </source>
</reference>
<evidence type="ECO:0000313" key="2">
    <source>
        <dbReference type="Proteomes" id="UP001153332"/>
    </source>
</evidence>
<keyword evidence="2" id="KW-1185">Reference proteome</keyword>
<dbReference type="Proteomes" id="UP001153332">
    <property type="component" value="Unassembled WGS sequence"/>
</dbReference>
<evidence type="ECO:0000313" key="1">
    <source>
        <dbReference type="EMBL" id="KAJ8125444.1"/>
    </source>
</evidence>
<gene>
    <name evidence="1" type="ORF">O1611_g8194</name>
</gene>
<protein>
    <submittedName>
        <fullName evidence="1">Uncharacterized protein</fullName>
    </submittedName>
</protein>
<accession>A0ACC2JDK5</accession>
<dbReference type="EMBL" id="JAPUUL010002360">
    <property type="protein sequence ID" value="KAJ8125444.1"/>
    <property type="molecule type" value="Genomic_DNA"/>
</dbReference>
<name>A0ACC2JDK5_9PEZI</name>
<comment type="caution">
    <text evidence="1">The sequence shown here is derived from an EMBL/GenBank/DDBJ whole genome shotgun (WGS) entry which is preliminary data.</text>
</comment>
<sequence length="68" mass="7124">MTGSLLTEQISTQKSSSGGSKPSKPSPAQPKLEAPKKSSYYETKPGNKTYGLGSAVDRYSGKSTEPSV</sequence>
<organism evidence="1 2">
    <name type="scientific">Lasiodiplodia mahajangana</name>
    <dbReference type="NCBI Taxonomy" id="1108764"/>
    <lineage>
        <taxon>Eukaryota</taxon>
        <taxon>Fungi</taxon>
        <taxon>Dikarya</taxon>
        <taxon>Ascomycota</taxon>
        <taxon>Pezizomycotina</taxon>
        <taxon>Dothideomycetes</taxon>
        <taxon>Dothideomycetes incertae sedis</taxon>
        <taxon>Botryosphaeriales</taxon>
        <taxon>Botryosphaeriaceae</taxon>
        <taxon>Lasiodiplodia</taxon>
    </lineage>
</organism>